<dbReference type="FunFam" id="1.10.510.10:FF:000112">
    <property type="entry name" value="Putative dual specificity tyrosine-phosphorylation-regulated kinase 2"/>
    <property type="match status" value="1"/>
</dbReference>
<evidence type="ECO:0000256" key="3">
    <source>
        <dbReference type="ARBA" id="ARBA00022527"/>
    </source>
</evidence>
<dbReference type="Proteomes" id="UP000274504">
    <property type="component" value="Unassembled WGS sequence"/>
</dbReference>
<dbReference type="Pfam" id="PF00069">
    <property type="entry name" value="Pkinase"/>
    <property type="match status" value="1"/>
</dbReference>
<dbReference type="InterPro" id="IPR011009">
    <property type="entry name" value="Kinase-like_dom_sf"/>
</dbReference>
<sequence>MSIGTIKVGGKQISTPYSTPSFTSSKSSYNFMKSDKEHRPSINISTVKNERSGTSISTIGRPAVQLVGQKQYSSIPFPAKQRLRPTEGTSIHKRINSSWRLAENELTYIDRIEHISYQSLCNLQVSGTPVPNSECYLPEGISPQKAIRLYKTKLSPHELTEILNYPKIYFIGRASNNKLISSSNSDFDDESGSYIHTLHDHIAYRYEVLKILGKGSFGQVVKAFDHKTNTFVALKMVRNEHRFTKQAEEEIRILKLLRDKDPANNRNVVHMLEHFTFREHVCMTFELLNINLYELIKRNDFRGFSLSLVRKFAHSILVCLDMLHRNNIIHCDLKPENILLKQQGRSNIKVIDFGSSCFEDQSIYTYIQSRFYRAPEVILGCKYNASIDMWSFGCILAELLTGTPIFPGEDESDQLACILEVLGMPPKKLLEQSRRLKHFFSATYGVPRYCMEVGINNSVHLRPHKTKRGRIRDVPGSKTLRSALKGRDDSLFLDFLSKCLRWLPEERLTPREAFRHEWLRRHKDGEKPQLSHKAEQRLPQLPPTPTKALSQVGESHLKADHSAGLKSSPDAIVPGAGDKLS</sequence>
<dbReference type="InterPro" id="IPR000719">
    <property type="entry name" value="Prot_kinase_dom"/>
</dbReference>
<dbReference type="SMART" id="SM00220">
    <property type="entry name" value="S_TKc"/>
    <property type="match status" value="1"/>
</dbReference>
<dbReference type="PROSITE" id="PS00108">
    <property type="entry name" value="PROTEIN_KINASE_ST"/>
    <property type="match status" value="1"/>
</dbReference>
<dbReference type="InterPro" id="IPR050494">
    <property type="entry name" value="Ser_Thr_dual-spec_kinase"/>
</dbReference>
<dbReference type="InterPro" id="IPR017441">
    <property type="entry name" value="Protein_kinase_ATP_BS"/>
</dbReference>
<evidence type="ECO:0000256" key="10">
    <source>
        <dbReference type="ARBA" id="ARBA00049308"/>
    </source>
</evidence>
<keyword evidence="5" id="KW-0808">Transferase</keyword>
<evidence type="ECO:0000256" key="11">
    <source>
        <dbReference type="ARBA" id="ARBA00051680"/>
    </source>
</evidence>
<dbReference type="PANTHER" id="PTHR24058">
    <property type="entry name" value="DUAL SPECIFICITY PROTEIN KINASE"/>
    <property type="match status" value="1"/>
</dbReference>
<keyword evidence="3" id="KW-0723">Serine/threonine-protein kinase</keyword>
<dbReference type="GO" id="GO:0005737">
    <property type="term" value="C:cytoplasm"/>
    <property type="evidence" value="ECO:0007669"/>
    <property type="project" value="TreeGrafter"/>
</dbReference>
<reference evidence="17" key="1">
    <citation type="submission" date="2017-02" db="UniProtKB">
        <authorList>
            <consortium name="WormBaseParasite"/>
        </authorList>
    </citation>
    <scope>IDENTIFICATION</scope>
</reference>
<dbReference type="EC" id="2.7.12.1" evidence="2"/>
<evidence type="ECO:0000313" key="17">
    <source>
        <dbReference type="WBParaSite" id="HDID_0000205001-mRNA-1"/>
    </source>
</evidence>
<dbReference type="STRING" id="6216.A0A0R3SBZ7"/>
<organism evidence="17">
    <name type="scientific">Hymenolepis diminuta</name>
    <name type="common">Rat tapeworm</name>
    <dbReference type="NCBI Taxonomy" id="6216"/>
    <lineage>
        <taxon>Eukaryota</taxon>
        <taxon>Metazoa</taxon>
        <taxon>Spiralia</taxon>
        <taxon>Lophotrochozoa</taxon>
        <taxon>Platyhelminthes</taxon>
        <taxon>Cestoda</taxon>
        <taxon>Eucestoda</taxon>
        <taxon>Cyclophyllidea</taxon>
        <taxon>Hymenolepididae</taxon>
        <taxon>Hymenolepis</taxon>
    </lineage>
</organism>
<evidence type="ECO:0000256" key="1">
    <source>
        <dbReference type="ARBA" id="ARBA00008867"/>
    </source>
</evidence>
<protein>
    <recommendedName>
        <fullName evidence="2">dual-specificity kinase</fullName>
        <ecNumber evidence="2">2.7.12.1</ecNumber>
    </recommendedName>
</protein>
<dbReference type="EMBL" id="UYSG01000452">
    <property type="protein sequence ID" value="VDL19512.1"/>
    <property type="molecule type" value="Genomic_DNA"/>
</dbReference>
<dbReference type="InterPro" id="IPR008271">
    <property type="entry name" value="Ser/Thr_kinase_AS"/>
</dbReference>
<evidence type="ECO:0000256" key="5">
    <source>
        <dbReference type="ARBA" id="ARBA00022679"/>
    </source>
</evidence>
<dbReference type="GO" id="GO:0005524">
    <property type="term" value="F:ATP binding"/>
    <property type="evidence" value="ECO:0007669"/>
    <property type="project" value="UniProtKB-UniRule"/>
</dbReference>
<keyword evidence="4" id="KW-0597">Phosphoprotein</keyword>
<dbReference type="InterPro" id="IPR042521">
    <property type="entry name" value="DYRK"/>
</dbReference>
<accession>A0A0R3SBZ7</accession>
<proteinExistence type="inferred from homology"/>
<dbReference type="PANTHER" id="PTHR24058:SF112">
    <property type="entry name" value="DUAL SPECIFICITY TYROSINE-PHOSPHORYLATION-REGULATED KINASE 3 HOMOLOG-RELATED"/>
    <property type="match status" value="1"/>
</dbReference>
<dbReference type="GO" id="GO:0004712">
    <property type="term" value="F:protein serine/threonine/tyrosine kinase activity"/>
    <property type="evidence" value="ECO:0007669"/>
    <property type="project" value="UniProtKB-EC"/>
</dbReference>
<feature type="domain" description="Protein kinase" evidence="14">
    <location>
        <begin position="206"/>
        <end position="519"/>
    </location>
</feature>
<dbReference type="Gene3D" id="1.10.510.10">
    <property type="entry name" value="Transferase(Phosphotransferase) domain 1"/>
    <property type="match status" value="1"/>
</dbReference>
<comment type="catalytic activity">
    <reaction evidence="11">
        <text>L-tyrosyl-[protein] + ATP = O-phospho-L-tyrosyl-[protein] + ADP + H(+)</text>
        <dbReference type="Rhea" id="RHEA:10596"/>
        <dbReference type="Rhea" id="RHEA-COMP:10136"/>
        <dbReference type="Rhea" id="RHEA-COMP:20101"/>
        <dbReference type="ChEBI" id="CHEBI:15378"/>
        <dbReference type="ChEBI" id="CHEBI:30616"/>
        <dbReference type="ChEBI" id="CHEBI:46858"/>
        <dbReference type="ChEBI" id="CHEBI:61978"/>
        <dbReference type="ChEBI" id="CHEBI:456216"/>
        <dbReference type="EC" id="2.7.12.1"/>
    </reaction>
</comment>
<dbReference type="PROSITE" id="PS00107">
    <property type="entry name" value="PROTEIN_KINASE_ATP"/>
    <property type="match status" value="1"/>
</dbReference>
<dbReference type="AlphaFoldDB" id="A0A0R3SBZ7"/>
<dbReference type="OrthoDB" id="9332038at2759"/>
<comment type="catalytic activity">
    <reaction evidence="10">
        <text>L-threonyl-[protein] + ATP = O-phospho-L-threonyl-[protein] + ADP + H(+)</text>
        <dbReference type="Rhea" id="RHEA:46608"/>
        <dbReference type="Rhea" id="RHEA-COMP:11060"/>
        <dbReference type="Rhea" id="RHEA-COMP:11605"/>
        <dbReference type="ChEBI" id="CHEBI:15378"/>
        <dbReference type="ChEBI" id="CHEBI:30013"/>
        <dbReference type="ChEBI" id="CHEBI:30616"/>
        <dbReference type="ChEBI" id="CHEBI:61977"/>
        <dbReference type="ChEBI" id="CHEBI:456216"/>
        <dbReference type="EC" id="2.7.12.1"/>
    </reaction>
</comment>
<evidence type="ECO:0000256" key="13">
    <source>
        <dbReference type="SAM" id="MobiDB-lite"/>
    </source>
</evidence>
<dbReference type="FunFam" id="3.30.200.20:FF:000127">
    <property type="entry name" value="Putative dual specificity tyrosine-phosphorylation-regulated kinase 2"/>
    <property type="match status" value="1"/>
</dbReference>
<evidence type="ECO:0000313" key="15">
    <source>
        <dbReference type="EMBL" id="VDL19512.1"/>
    </source>
</evidence>
<dbReference type="GO" id="GO:0004674">
    <property type="term" value="F:protein serine/threonine kinase activity"/>
    <property type="evidence" value="ECO:0007669"/>
    <property type="project" value="UniProtKB-KW"/>
</dbReference>
<evidence type="ECO:0000313" key="16">
    <source>
        <dbReference type="Proteomes" id="UP000274504"/>
    </source>
</evidence>
<dbReference type="Gene3D" id="3.30.200.20">
    <property type="entry name" value="Phosphorylase Kinase, domain 1"/>
    <property type="match status" value="1"/>
</dbReference>
<dbReference type="WBParaSite" id="HDID_0000205001-mRNA-1">
    <property type="protein sequence ID" value="HDID_0000205001-mRNA-1"/>
    <property type="gene ID" value="HDID_0000205001"/>
</dbReference>
<evidence type="ECO:0000256" key="12">
    <source>
        <dbReference type="PROSITE-ProRule" id="PRU10141"/>
    </source>
</evidence>
<dbReference type="PROSITE" id="PS50011">
    <property type="entry name" value="PROTEIN_KINASE_DOM"/>
    <property type="match status" value="1"/>
</dbReference>
<evidence type="ECO:0000256" key="6">
    <source>
        <dbReference type="ARBA" id="ARBA00022741"/>
    </source>
</evidence>
<dbReference type="GO" id="GO:0005856">
    <property type="term" value="C:cytoskeleton"/>
    <property type="evidence" value="ECO:0007669"/>
    <property type="project" value="TreeGrafter"/>
</dbReference>
<evidence type="ECO:0000256" key="7">
    <source>
        <dbReference type="ARBA" id="ARBA00022777"/>
    </source>
</evidence>
<evidence type="ECO:0000256" key="2">
    <source>
        <dbReference type="ARBA" id="ARBA00013203"/>
    </source>
</evidence>
<dbReference type="Gene3D" id="3.30.10.30">
    <property type="entry name" value="DYRK"/>
    <property type="match status" value="1"/>
</dbReference>
<keyword evidence="8 12" id="KW-0067">ATP-binding</keyword>
<dbReference type="GO" id="GO:0005634">
    <property type="term" value="C:nucleus"/>
    <property type="evidence" value="ECO:0007669"/>
    <property type="project" value="TreeGrafter"/>
</dbReference>
<name>A0A0R3SBZ7_HYMDI</name>
<feature type="binding site" evidence="12">
    <location>
        <position position="235"/>
    </location>
    <ligand>
        <name>ATP</name>
        <dbReference type="ChEBI" id="CHEBI:30616"/>
    </ligand>
</feature>
<gene>
    <name evidence="15" type="ORF">HDID_LOCUS2051</name>
</gene>
<evidence type="ECO:0000256" key="9">
    <source>
        <dbReference type="ARBA" id="ARBA00049003"/>
    </source>
</evidence>
<reference evidence="15 16" key="2">
    <citation type="submission" date="2018-11" db="EMBL/GenBank/DDBJ databases">
        <authorList>
            <consortium name="Pathogen Informatics"/>
        </authorList>
    </citation>
    <scope>NUCLEOTIDE SEQUENCE [LARGE SCALE GENOMIC DNA]</scope>
</reference>
<dbReference type="SUPFAM" id="SSF56112">
    <property type="entry name" value="Protein kinase-like (PK-like)"/>
    <property type="match status" value="1"/>
</dbReference>
<comment type="catalytic activity">
    <reaction evidence="9">
        <text>L-seryl-[protein] + ATP = O-phospho-L-seryl-[protein] + ADP + H(+)</text>
        <dbReference type="Rhea" id="RHEA:17989"/>
        <dbReference type="Rhea" id="RHEA-COMP:9863"/>
        <dbReference type="Rhea" id="RHEA-COMP:11604"/>
        <dbReference type="ChEBI" id="CHEBI:15378"/>
        <dbReference type="ChEBI" id="CHEBI:29999"/>
        <dbReference type="ChEBI" id="CHEBI:30616"/>
        <dbReference type="ChEBI" id="CHEBI:83421"/>
        <dbReference type="ChEBI" id="CHEBI:456216"/>
        <dbReference type="EC" id="2.7.12.1"/>
    </reaction>
</comment>
<keyword evidence="7" id="KW-0418">Kinase</keyword>
<keyword evidence="6 12" id="KW-0547">Nucleotide-binding</keyword>
<evidence type="ECO:0000256" key="4">
    <source>
        <dbReference type="ARBA" id="ARBA00022553"/>
    </source>
</evidence>
<feature type="compositionally biased region" description="Basic and acidic residues" evidence="13">
    <location>
        <begin position="525"/>
        <end position="536"/>
    </location>
</feature>
<feature type="region of interest" description="Disordered" evidence="13">
    <location>
        <begin position="525"/>
        <end position="581"/>
    </location>
</feature>
<evidence type="ECO:0000256" key="8">
    <source>
        <dbReference type="ARBA" id="ARBA00022840"/>
    </source>
</evidence>
<evidence type="ECO:0000259" key="14">
    <source>
        <dbReference type="PROSITE" id="PS50011"/>
    </source>
</evidence>
<comment type="similarity">
    <text evidence="1">Belongs to the protein kinase superfamily. CMGC Ser/Thr protein kinase family. MNB/DYRK subfamily.</text>
</comment>